<dbReference type="PROSITE" id="PS52003">
    <property type="entry name" value="OCA"/>
    <property type="match status" value="1"/>
</dbReference>
<sequence length="287" mass="32337">MTRFQCGCELQKEAGFLCGYGPVSELLPVRAVSDLRRDTVRVRYERFSAKQKVYQGVRVKITVKELLQQRRALQAASATTNTTMLTTSNSPQFAEPVSSSYPASHNVCPLPNEYESSFNECDQFPENVPYDHNPIFYENTEVYERCLSDLLTENSFTSEAPISHCPPVRHQAPTHCSHSAVNSGSLAYSSVDFGYSTQCVPSSPEDISPSSHLDLKSFYSTPEEYYPHQHYSCTSAICSIFSYMPDNIEMGPNSESASCTMPEYNNYLPGILTEDIWRGNFNECFDY</sequence>
<keyword evidence="1" id="KW-0805">Transcription regulation</keyword>
<keyword evidence="3" id="KW-0804">Transcription</keyword>
<dbReference type="InterPro" id="IPR047571">
    <property type="entry name" value="OCA"/>
</dbReference>
<accession>A0A401RYC9</accession>
<evidence type="ECO:0000256" key="2">
    <source>
        <dbReference type="ARBA" id="ARBA00023159"/>
    </source>
</evidence>
<evidence type="ECO:0000259" key="4">
    <source>
        <dbReference type="PROSITE" id="PS52003"/>
    </source>
</evidence>
<proteinExistence type="predicted"/>
<reference evidence="5 6" key="1">
    <citation type="journal article" date="2018" name="Nat. Ecol. Evol.">
        <title>Shark genomes provide insights into elasmobranch evolution and the origin of vertebrates.</title>
        <authorList>
            <person name="Hara Y"/>
            <person name="Yamaguchi K"/>
            <person name="Onimaru K"/>
            <person name="Kadota M"/>
            <person name="Koyanagi M"/>
            <person name="Keeley SD"/>
            <person name="Tatsumi K"/>
            <person name="Tanaka K"/>
            <person name="Motone F"/>
            <person name="Kageyama Y"/>
            <person name="Nozu R"/>
            <person name="Adachi N"/>
            <person name="Nishimura O"/>
            <person name="Nakagawa R"/>
            <person name="Tanegashima C"/>
            <person name="Kiyatake I"/>
            <person name="Matsumoto R"/>
            <person name="Murakumo K"/>
            <person name="Nishida K"/>
            <person name="Terakita A"/>
            <person name="Kuratani S"/>
            <person name="Sato K"/>
            <person name="Hyodo S Kuraku.S."/>
        </authorList>
    </citation>
    <scope>NUCLEOTIDE SEQUENCE [LARGE SCALE GENOMIC DNA]</scope>
</reference>
<gene>
    <name evidence="5" type="ORF">chiPu_0001538</name>
</gene>
<evidence type="ECO:0000313" key="5">
    <source>
        <dbReference type="EMBL" id="GCC23145.1"/>
    </source>
</evidence>
<dbReference type="GO" id="GO:0070974">
    <property type="term" value="F:POU domain binding"/>
    <property type="evidence" value="ECO:0007669"/>
    <property type="project" value="InterPro"/>
</dbReference>
<evidence type="ECO:0000256" key="1">
    <source>
        <dbReference type="ARBA" id="ARBA00023015"/>
    </source>
</evidence>
<comment type="caution">
    <text evidence="5">The sequence shown here is derived from an EMBL/GenBank/DDBJ whole genome shotgun (WGS) entry which is preliminary data.</text>
</comment>
<dbReference type="OrthoDB" id="9942157at2759"/>
<dbReference type="PANTHER" id="PTHR36689:SF1">
    <property type="entry name" value="POU CLASS 2 HOMEOBOX ASSOCIATING FACTOR 3"/>
    <property type="match status" value="1"/>
</dbReference>
<feature type="domain" description="OCA" evidence="4">
    <location>
        <begin position="51"/>
        <end position="73"/>
    </location>
</feature>
<evidence type="ECO:0000256" key="3">
    <source>
        <dbReference type="ARBA" id="ARBA00023163"/>
    </source>
</evidence>
<dbReference type="STRING" id="137246.A0A401RYC9"/>
<dbReference type="Proteomes" id="UP000287033">
    <property type="component" value="Unassembled WGS sequence"/>
</dbReference>
<evidence type="ECO:0000313" key="6">
    <source>
        <dbReference type="Proteomes" id="UP000287033"/>
    </source>
</evidence>
<dbReference type="InterPro" id="IPR043265">
    <property type="entry name" value="OCAT2"/>
</dbReference>
<keyword evidence="6" id="KW-1185">Reference proteome</keyword>
<name>A0A401RYC9_CHIPU</name>
<dbReference type="EMBL" id="BEZZ01000023">
    <property type="protein sequence ID" value="GCC23145.1"/>
    <property type="molecule type" value="Genomic_DNA"/>
</dbReference>
<dbReference type="GO" id="GO:0003677">
    <property type="term" value="F:DNA binding"/>
    <property type="evidence" value="ECO:0007669"/>
    <property type="project" value="InterPro"/>
</dbReference>
<organism evidence="5 6">
    <name type="scientific">Chiloscyllium punctatum</name>
    <name type="common">Brownbanded bambooshark</name>
    <name type="synonym">Hemiscyllium punctatum</name>
    <dbReference type="NCBI Taxonomy" id="137246"/>
    <lineage>
        <taxon>Eukaryota</taxon>
        <taxon>Metazoa</taxon>
        <taxon>Chordata</taxon>
        <taxon>Craniata</taxon>
        <taxon>Vertebrata</taxon>
        <taxon>Chondrichthyes</taxon>
        <taxon>Elasmobranchii</taxon>
        <taxon>Galeomorphii</taxon>
        <taxon>Galeoidea</taxon>
        <taxon>Orectolobiformes</taxon>
        <taxon>Hemiscylliidae</taxon>
        <taxon>Chiloscyllium</taxon>
    </lineage>
</organism>
<protein>
    <recommendedName>
        <fullName evidence="4">OCA domain-containing protein</fullName>
    </recommendedName>
</protein>
<keyword evidence="2" id="KW-0010">Activator</keyword>
<dbReference type="AlphaFoldDB" id="A0A401RYC9"/>
<dbReference type="PANTHER" id="PTHR36689">
    <property type="entry name" value="COLORECTAL CANCER-ASSOCIATED PROTEIN 2"/>
    <property type="match status" value="1"/>
</dbReference>